<evidence type="ECO:0000313" key="1">
    <source>
        <dbReference type="EMBL" id="KAJ8023753.1"/>
    </source>
</evidence>
<protein>
    <submittedName>
        <fullName evidence="1">Uncharacterized protein</fullName>
    </submittedName>
</protein>
<dbReference type="EMBL" id="JAIZAY010000019">
    <property type="protein sequence ID" value="KAJ8023753.1"/>
    <property type="molecule type" value="Genomic_DNA"/>
</dbReference>
<comment type="caution">
    <text evidence="1">The sequence shown here is derived from an EMBL/GenBank/DDBJ whole genome shotgun (WGS) entry which is preliminary data.</text>
</comment>
<reference evidence="1" key="1">
    <citation type="submission" date="2021-10" db="EMBL/GenBank/DDBJ databases">
        <title>Tropical sea cucumber genome reveals ecological adaptation and Cuvierian tubules defense mechanism.</title>
        <authorList>
            <person name="Chen T."/>
        </authorList>
    </citation>
    <scope>NUCLEOTIDE SEQUENCE</scope>
    <source>
        <strain evidence="1">Nanhai2018</strain>
        <tissue evidence="1">Muscle</tissue>
    </source>
</reference>
<keyword evidence="2" id="KW-1185">Reference proteome</keyword>
<evidence type="ECO:0000313" key="2">
    <source>
        <dbReference type="Proteomes" id="UP001152320"/>
    </source>
</evidence>
<name>A0A9Q0YJL8_HOLLE</name>
<dbReference type="AlphaFoldDB" id="A0A9Q0YJL8"/>
<dbReference type="Proteomes" id="UP001152320">
    <property type="component" value="Chromosome 19"/>
</dbReference>
<proteinExistence type="predicted"/>
<organism evidence="1 2">
    <name type="scientific">Holothuria leucospilota</name>
    <name type="common">Black long sea cucumber</name>
    <name type="synonym">Mertensiothuria leucospilota</name>
    <dbReference type="NCBI Taxonomy" id="206669"/>
    <lineage>
        <taxon>Eukaryota</taxon>
        <taxon>Metazoa</taxon>
        <taxon>Echinodermata</taxon>
        <taxon>Eleutherozoa</taxon>
        <taxon>Echinozoa</taxon>
        <taxon>Holothuroidea</taxon>
        <taxon>Aspidochirotacea</taxon>
        <taxon>Aspidochirotida</taxon>
        <taxon>Holothuriidae</taxon>
        <taxon>Holothuria</taxon>
    </lineage>
</organism>
<accession>A0A9Q0YJL8</accession>
<sequence>MKVSGRRKLRCGAKHSLNALGPRGHSKGPGWLQWQRQCLATCKCLYMSTKQTTNIKELPDSLDSDRCSPGCRKGPNKGLPQAADLERTNSYTAFLVHLRCTCGTRPRPLVHISPYAGIEYPAVVAPGGGRGAMAPVGEGCPPFGERLTEQRLAISSGSTGVFDTAYSTHSTNGSLQNNMATESGICRWICLEILLFLGTTSAVDEHTSTCTLEAILILGTN</sequence>
<gene>
    <name evidence="1" type="ORF">HOLleu_36285</name>
</gene>